<evidence type="ECO:0000313" key="1">
    <source>
        <dbReference type="EMBL" id="KAI9899408.1"/>
    </source>
</evidence>
<accession>A0ACC0UZ33</accession>
<name>A0ACC0UZ33_9HYPO</name>
<dbReference type="Proteomes" id="UP001163324">
    <property type="component" value="Chromosome 5"/>
</dbReference>
<proteinExistence type="predicted"/>
<organism evidence="1 2">
    <name type="scientific">Trichothecium roseum</name>
    <dbReference type="NCBI Taxonomy" id="47278"/>
    <lineage>
        <taxon>Eukaryota</taxon>
        <taxon>Fungi</taxon>
        <taxon>Dikarya</taxon>
        <taxon>Ascomycota</taxon>
        <taxon>Pezizomycotina</taxon>
        <taxon>Sordariomycetes</taxon>
        <taxon>Hypocreomycetidae</taxon>
        <taxon>Hypocreales</taxon>
        <taxon>Hypocreales incertae sedis</taxon>
        <taxon>Trichothecium</taxon>
    </lineage>
</organism>
<gene>
    <name evidence="1" type="ORF">N3K66_005869</name>
</gene>
<dbReference type="EMBL" id="CM047944">
    <property type="protein sequence ID" value="KAI9899408.1"/>
    <property type="molecule type" value="Genomic_DNA"/>
</dbReference>
<protein>
    <submittedName>
        <fullName evidence="1">Uncharacterized protein</fullName>
    </submittedName>
</protein>
<comment type="caution">
    <text evidence="1">The sequence shown here is derived from an EMBL/GenBank/DDBJ whole genome shotgun (WGS) entry which is preliminary data.</text>
</comment>
<evidence type="ECO:0000313" key="2">
    <source>
        <dbReference type="Proteomes" id="UP001163324"/>
    </source>
</evidence>
<sequence length="557" mass="62628">MIHELNDQITTCLHHMLLVPYRGSGFQEFSLKRLTEVLQDGSTDVVATAKSLFILAISFQNYRVVSTHHRHTALPFSETPQRIISRLVEVASSLIIDDDVVSTADGLECLMLRAVFLAYDGRLKPAIVTLRRAIVIGQLLGAHLVYESSHTADDPSRRLAFVWHRLNYFEMLLCLVLGLPQGAPSAMQSLTEDPAARNLHPMEELKYRHCNIISQILQRNQSQYGLADAALTRHIDLELQEAARRMPSGWWVQPTLADIQRDGTACSLEVARLTSQFFHYYLVTILHFPQMIPGVITPDDKGGKKARSECVCAGSAREVLTRFDTCRSVETLGYPCGAADYFALSSCTVLLLAHIGSHYTCGAGAETSSQLAHQRLSDRSLASRTLERFSQGLTCRNTYQEQGDEVRELLRAEEIVDSACFEARRSQGLDHQHKDTDHEDRHSRPIHRLHHHLFGTLSIMRSGEILHEAPRKQKSPVSPLRRPRSPRPVTANRHHPAGVFWSEESRGRHVRPASRSSAEQASFDILPELTETINPADINLPKHLTDDVNSFFFATDF</sequence>
<keyword evidence="2" id="KW-1185">Reference proteome</keyword>
<reference evidence="1" key="1">
    <citation type="submission" date="2022-10" db="EMBL/GenBank/DDBJ databases">
        <title>Complete Genome of Trichothecium roseum strain YXFP-22015, a Plant Pathogen Isolated from Citrus.</title>
        <authorList>
            <person name="Wang Y."/>
            <person name="Zhu L."/>
        </authorList>
    </citation>
    <scope>NUCLEOTIDE SEQUENCE</scope>
    <source>
        <strain evidence="1">YXFP-22015</strain>
    </source>
</reference>